<protein>
    <submittedName>
        <fullName evidence="1">Deoxyribodipyrimidine photolyase</fullName>
    </submittedName>
</protein>
<accession>A0ACC6R9S9</accession>
<gene>
    <name evidence="1" type="ORF">V6250_20255</name>
</gene>
<proteinExistence type="predicted"/>
<comment type="caution">
    <text evidence="1">The sequence shown here is derived from an EMBL/GenBank/DDBJ whole genome shotgun (WGS) entry which is preliminary data.</text>
</comment>
<dbReference type="Proteomes" id="UP001374952">
    <property type="component" value="Unassembled WGS sequence"/>
</dbReference>
<keyword evidence="2" id="KW-1185">Reference proteome</keyword>
<organism evidence="1 2">
    <name type="scientific">Pseudoalteromonas undina</name>
    <dbReference type="NCBI Taxonomy" id="43660"/>
    <lineage>
        <taxon>Bacteria</taxon>
        <taxon>Pseudomonadati</taxon>
        <taxon>Pseudomonadota</taxon>
        <taxon>Gammaproteobacteria</taxon>
        <taxon>Alteromonadales</taxon>
        <taxon>Pseudoalteromonadaceae</taxon>
        <taxon>Pseudoalteromonas</taxon>
    </lineage>
</organism>
<sequence>GEDYPEPMLDLTDASKPARERLWQYRESADVNRAIPNILKKHVGLTRTQQHTAKSN</sequence>
<evidence type="ECO:0000313" key="1">
    <source>
        <dbReference type="EMBL" id="MEL0606490.1"/>
    </source>
</evidence>
<name>A0ACC6R9S9_9GAMM</name>
<evidence type="ECO:0000313" key="2">
    <source>
        <dbReference type="Proteomes" id="UP001374952"/>
    </source>
</evidence>
<reference evidence="1" key="1">
    <citation type="submission" date="2024-02" db="EMBL/GenBank/DDBJ databases">
        <title>Bacteria isolated from the canopy kelp, Nereocystis luetkeana.</title>
        <authorList>
            <person name="Pfister C.A."/>
            <person name="Younker I.T."/>
            <person name="Light S.H."/>
        </authorList>
    </citation>
    <scope>NUCLEOTIDE SEQUENCE</scope>
    <source>
        <strain evidence="1">TN.2.01</strain>
    </source>
</reference>
<feature type="non-terminal residue" evidence="1">
    <location>
        <position position="1"/>
    </location>
</feature>
<dbReference type="EMBL" id="JBAKAX010000098">
    <property type="protein sequence ID" value="MEL0606490.1"/>
    <property type="molecule type" value="Genomic_DNA"/>
</dbReference>